<keyword evidence="3" id="KW-0325">Glycoprotein</keyword>
<dbReference type="PANTHER" id="PTHR36220">
    <property type="entry name" value="UNNAMED PRODUCT"/>
    <property type="match status" value="1"/>
</dbReference>
<dbReference type="PANTHER" id="PTHR36220:SF1">
    <property type="entry name" value="GAMMA TUBULIN COMPLEX COMPONENT C-TERMINAL DOMAIN-CONTAINING PROTEIN"/>
    <property type="match status" value="1"/>
</dbReference>
<evidence type="ECO:0000256" key="2">
    <source>
        <dbReference type="ARBA" id="ARBA00022737"/>
    </source>
</evidence>
<feature type="compositionally biased region" description="Polar residues" evidence="4">
    <location>
        <begin position="16"/>
        <end position="27"/>
    </location>
</feature>
<dbReference type="SMART" id="SM00191">
    <property type="entry name" value="Int_alpha"/>
    <property type="match status" value="4"/>
</dbReference>
<evidence type="ECO:0000313" key="5">
    <source>
        <dbReference type="EMBL" id="ACY12902.1"/>
    </source>
</evidence>
<organism evidence="5 6">
    <name type="scientific">Haliangium ochraceum (strain DSM 14365 / JCM 11303 / SMP-2)</name>
    <dbReference type="NCBI Taxonomy" id="502025"/>
    <lineage>
        <taxon>Bacteria</taxon>
        <taxon>Pseudomonadati</taxon>
        <taxon>Myxococcota</taxon>
        <taxon>Polyangia</taxon>
        <taxon>Haliangiales</taxon>
        <taxon>Kofleriaceae</taxon>
        <taxon>Haliangium</taxon>
    </lineage>
</organism>
<name>D0LHP0_HALO1</name>
<dbReference type="GO" id="GO:0007229">
    <property type="term" value="P:integrin-mediated signaling pathway"/>
    <property type="evidence" value="ECO:0007669"/>
    <property type="project" value="UniProtKB-KW"/>
</dbReference>
<sequence>MVTLFDCADAGRAPGASQSRNHSTPSQRRAGPPRALAQLGGALACFALLGCGGSNGTPDLDGGDGPDPQVDAGVDAEPMPQPDAGPPAGFDFPDFLGAASGASRNWFGFSVDADDGVIVVGAPFYDHFEDGEVVGPSVGAAYVFEQVGDMWLQTGHILPPDPSEDEYTSSMFGWSVAVEGDLIAVGAWNEDTGAQNGAVYLYQRGGGTWVFHDRLVPDAGDDQSQFGYALDIHSGRVAVGAPIVTDVDDNDPATFAYIFERQGQSWQATKLLPDEIPFDAWYGYSVSLTEDMLVVGAPGDKIRGDGAGTVYVFGLVNNTWQQIAQLDSLFNEARDHFGRSVAAEGDVIVIGADGGGDPTTLNTGAISIFVREQGTFGEETLIIPDDFSVGQGFGASVAMRDGVIIVGAHRDDERGVDAGAAYIYMQESDGTWIQYSKLYNPAGRSGDQFGAAVAISDTRAIVGARYDDDDGADSGSAYIFEKAPSP</sequence>
<dbReference type="RefSeq" id="WP_012825529.1">
    <property type="nucleotide sequence ID" value="NC_013440.1"/>
</dbReference>
<keyword evidence="5" id="KW-0401">Integrin</keyword>
<reference evidence="5 6" key="1">
    <citation type="journal article" date="2010" name="Stand. Genomic Sci.">
        <title>Complete genome sequence of Haliangium ochraceum type strain (SMP-2).</title>
        <authorList>
            <consortium name="US DOE Joint Genome Institute (JGI-PGF)"/>
            <person name="Ivanova N."/>
            <person name="Daum C."/>
            <person name="Lang E."/>
            <person name="Abt B."/>
            <person name="Kopitz M."/>
            <person name="Saunders E."/>
            <person name="Lapidus A."/>
            <person name="Lucas S."/>
            <person name="Glavina Del Rio T."/>
            <person name="Nolan M."/>
            <person name="Tice H."/>
            <person name="Copeland A."/>
            <person name="Cheng J.F."/>
            <person name="Chen F."/>
            <person name="Bruce D."/>
            <person name="Goodwin L."/>
            <person name="Pitluck S."/>
            <person name="Mavromatis K."/>
            <person name="Pati A."/>
            <person name="Mikhailova N."/>
            <person name="Chen A."/>
            <person name="Palaniappan K."/>
            <person name="Land M."/>
            <person name="Hauser L."/>
            <person name="Chang Y.J."/>
            <person name="Jeffries C.D."/>
            <person name="Detter J.C."/>
            <person name="Brettin T."/>
            <person name="Rohde M."/>
            <person name="Goker M."/>
            <person name="Bristow J."/>
            <person name="Markowitz V."/>
            <person name="Eisen J.A."/>
            <person name="Hugenholtz P."/>
            <person name="Kyrpides N.C."/>
            <person name="Klenk H.P."/>
        </authorList>
    </citation>
    <scope>NUCLEOTIDE SEQUENCE [LARGE SCALE GENOMIC DNA]</scope>
    <source>
        <strain evidence="6">DSM 14365 / CIP 107738 / JCM 11303 / AJ 13395 / SMP-2</strain>
    </source>
</reference>
<dbReference type="EMBL" id="CP001804">
    <property type="protein sequence ID" value="ACY12902.1"/>
    <property type="molecule type" value="Genomic_DNA"/>
</dbReference>
<proteinExistence type="predicted"/>
<dbReference type="InterPro" id="IPR028994">
    <property type="entry name" value="Integrin_alpha_N"/>
</dbReference>
<evidence type="ECO:0000256" key="1">
    <source>
        <dbReference type="ARBA" id="ARBA00022729"/>
    </source>
</evidence>
<dbReference type="eggNOG" id="COG3203">
    <property type="taxonomic scope" value="Bacteria"/>
</dbReference>
<dbReference type="HOGENOM" id="CLU_561150_0_0_7"/>
<dbReference type="InterPro" id="IPR013519">
    <property type="entry name" value="Int_alpha_beta-p"/>
</dbReference>
<evidence type="ECO:0000313" key="6">
    <source>
        <dbReference type="Proteomes" id="UP000001880"/>
    </source>
</evidence>
<dbReference type="Gene3D" id="2.130.10.130">
    <property type="entry name" value="Integrin alpha, N-terminal"/>
    <property type="match status" value="3"/>
</dbReference>
<dbReference type="Pfam" id="PF14312">
    <property type="entry name" value="FG-GAP_2"/>
    <property type="match status" value="6"/>
</dbReference>
<dbReference type="PROSITE" id="PS51470">
    <property type="entry name" value="FG_GAP"/>
    <property type="match status" value="3"/>
</dbReference>
<feature type="region of interest" description="Disordered" evidence="4">
    <location>
        <begin position="8"/>
        <end position="33"/>
    </location>
</feature>
<dbReference type="AlphaFoldDB" id="D0LHP0"/>
<dbReference type="SUPFAM" id="SSF69318">
    <property type="entry name" value="Integrin alpha N-terminal domain"/>
    <property type="match status" value="2"/>
</dbReference>
<evidence type="ECO:0000256" key="4">
    <source>
        <dbReference type="SAM" id="MobiDB-lite"/>
    </source>
</evidence>
<keyword evidence="1" id="KW-0732">Signal</keyword>
<dbReference type="KEGG" id="hoh:Hoch_0261"/>
<keyword evidence="6" id="KW-1185">Reference proteome</keyword>
<dbReference type="Proteomes" id="UP000001880">
    <property type="component" value="Chromosome"/>
</dbReference>
<accession>D0LHP0</accession>
<feature type="region of interest" description="Disordered" evidence="4">
    <location>
        <begin position="57"/>
        <end position="92"/>
    </location>
</feature>
<protein>
    <submittedName>
        <fullName evidence="5">Integrin alpha beta-propellor repeat protein</fullName>
    </submittedName>
</protein>
<dbReference type="InterPro" id="IPR013517">
    <property type="entry name" value="FG-GAP"/>
</dbReference>
<keyword evidence="2" id="KW-0677">Repeat</keyword>
<dbReference type="OrthoDB" id="8481850at2"/>
<gene>
    <name evidence="5" type="ordered locus">Hoch_0261</name>
</gene>
<feature type="compositionally biased region" description="Low complexity" evidence="4">
    <location>
        <begin position="57"/>
        <end position="75"/>
    </location>
</feature>
<evidence type="ECO:0000256" key="3">
    <source>
        <dbReference type="ARBA" id="ARBA00023180"/>
    </source>
</evidence>
<dbReference type="STRING" id="502025.Hoch_0261"/>